<dbReference type="EMBL" id="RAPK01000007">
    <property type="protein sequence ID" value="RKD75421.1"/>
    <property type="molecule type" value="Genomic_DNA"/>
</dbReference>
<comment type="catalytic activity">
    <reaction evidence="9 10">
        <text>RNA(n) + a ribonucleoside 5'-triphosphate = RNA(n+1) + diphosphate</text>
        <dbReference type="Rhea" id="RHEA:21248"/>
        <dbReference type="Rhea" id="RHEA-COMP:14527"/>
        <dbReference type="Rhea" id="RHEA-COMP:17342"/>
        <dbReference type="ChEBI" id="CHEBI:33019"/>
        <dbReference type="ChEBI" id="CHEBI:61557"/>
        <dbReference type="ChEBI" id="CHEBI:140395"/>
        <dbReference type="EC" id="2.7.7.6"/>
    </reaction>
</comment>
<keyword evidence="12" id="KW-1185">Reference proteome</keyword>
<evidence type="ECO:0000256" key="1">
    <source>
        <dbReference type="ARBA" id="ARBA00006711"/>
    </source>
</evidence>
<name>A0A419V6E7_9BACL</name>
<organism evidence="11 12">
    <name type="scientific">Sinobaca qinghaiensis</name>
    <dbReference type="NCBI Taxonomy" id="342944"/>
    <lineage>
        <taxon>Bacteria</taxon>
        <taxon>Bacillati</taxon>
        <taxon>Bacillota</taxon>
        <taxon>Bacilli</taxon>
        <taxon>Bacillales</taxon>
        <taxon>Sporolactobacillaceae</taxon>
        <taxon>Sinobaca</taxon>
    </lineage>
</organism>
<keyword evidence="5 10" id="KW-0808">Transferase</keyword>
<dbReference type="Pfam" id="PF01192">
    <property type="entry name" value="RNA_pol_Rpb6"/>
    <property type="match status" value="1"/>
</dbReference>
<dbReference type="GO" id="GO:0003677">
    <property type="term" value="F:DNA binding"/>
    <property type="evidence" value="ECO:0007669"/>
    <property type="project" value="UniProtKB-UniRule"/>
</dbReference>
<protein>
    <recommendedName>
        <fullName evidence="3 10">DNA-directed RNA polymerase subunit omega</fullName>
        <shortName evidence="10">RNAP omega subunit</shortName>
        <ecNumber evidence="2 10">2.7.7.6</ecNumber>
    </recommendedName>
    <alternativeName>
        <fullName evidence="10">RNA polymerase omega subunit</fullName>
    </alternativeName>
    <alternativeName>
        <fullName evidence="8 10">Transcriptase subunit omega</fullName>
    </alternativeName>
</protein>
<dbReference type="InterPro" id="IPR036161">
    <property type="entry name" value="RPB6/omega-like_sf"/>
</dbReference>
<evidence type="ECO:0000313" key="11">
    <source>
        <dbReference type="EMBL" id="RKD75421.1"/>
    </source>
</evidence>
<comment type="subunit">
    <text evidence="10">The RNAP catalytic core consists of 2 alpha, 1 beta, 1 beta' and 1 omega subunit. When a sigma factor is associated with the core the holoenzyme is formed, which can initiate transcription.</text>
</comment>
<evidence type="ECO:0000313" key="12">
    <source>
        <dbReference type="Proteomes" id="UP000285120"/>
    </source>
</evidence>
<proteinExistence type="inferred from homology"/>
<evidence type="ECO:0000256" key="10">
    <source>
        <dbReference type="HAMAP-Rule" id="MF_00366"/>
    </source>
</evidence>
<dbReference type="InterPro" id="IPR006110">
    <property type="entry name" value="Pol_omega/Rpo6/RPB6"/>
</dbReference>
<dbReference type="AlphaFoldDB" id="A0A419V6E7"/>
<dbReference type="GO" id="GO:0000428">
    <property type="term" value="C:DNA-directed RNA polymerase complex"/>
    <property type="evidence" value="ECO:0007669"/>
    <property type="project" value="UniProtKB-KW"/>
</dbReference>
<reference evidence="11 12" key="1">
    <citation type="submission" date="2018-09" db="EMBL/GenBank/DDBJ databases">
        <title>Genomic Encyclopedia of Archaeal and Bacterial Type Strains, Phase II (KMG-II): from individual species to whole genera.</title>
        <authorList>
            <person name="Goeker M."/>
        </authorList>
    </citation>
    <scope>NUCLEOTIDE SEQUENCE [LARGE SCALE GENOMIC DNA]</scope>
    <source>
        <strain evidence="11 12">DSM 17008</strain>
    </source>
</reference>
<evidence type="ECO:0000256" key="8">
    <source>
        <dbReference type="ARBA" id="ARBA00029924"/>
    </source>
</evidence>
<dbReference type="Proteomes" id="UP000285120">
    <property type="component" value="Unassembled WGS sequence"/>
</dbReference>
<comment type="caution">
    <text evidence="11">The sequence shown here is derived from an EMBL/GenBank/DDBJ whole genome shotgun (WGS) entry which is preliminary data.</text>
</comment>
<dbReference type="SUPFAM" id="SSF63562">
    <property type="entry name" value="RPB6/omega subunit-like"/>
    <property type="match status" value="1"/>
</dbReference>
<gene>
    <name evidence="10" type="primary">rpoZ</name>
    <name evidence="11" type="ORF">ATL39_1120</name>
</gene>
<dbReference type="SMART" id="SM01409">
    <property type="entry name" value="RNA_pol_Rpb6"/>
    <property type="match status" value="1"/>
</dbReference>
<dbReference type="PANTHER" id="PTHR34476:SF1">
    <property type="entry name" value="DNA-DIRECTED RNA POLYMERASE SUBUNIT OMEGA"/>
    <property type="match status" value="1"/>
</dbReference>
<evidence type="ECO:0000256" key="4">
    <source>
        <dbReference type="ARBA" id="ARBA00022478"/>
    </source>
</evidence>
<evidence type="ECO:0000256" key="6">
    <source>
        <dbReference type="ARBA" id="ARBA00022695"/>
    </source>
</evidence>
<dbReference type="NCBIfam" id="TIGR00690">
    <property type="entry name" value="rpoZ"/>
    <property type="match status" value="1"/>
</dbReference>
<dbReference type="GO" id="GO:0003899">
    <property type="term" value="F:DNA-directed RNA polymerase activity"/>
    <property type="evidence" value="ECO:0007669"/>
    <property type="project" value="UniProtKB-UniRule"/>
</dbReference>
<dbReference type="PANTHER" id="PTHR34476">
    <property type="entry name" value="DNA-DIRECTED RNA POLYMERASE SUBUNIT OMEGA"/>
    <property type="match status" value="1"/>
</dbReference>
<dbReference type="InterPro" id="IPR003716">
    <property type="entry name" value="DNA-dir_RNA_pol_omega"/>
</dbReference>
<evidence type="ECO:0000256" key="9">
    <source>
        <dbReference type="ARBA" id="ARBA00048552"/>
    </source>
</evidence>
<sequence length="76" mass="8647">MLYPSIDTLMTHINSKYTLCTISARRARELLELEEAVPMIDNIKSAKYVGVALEEIERGKLDYTASDDPSKQQQDK</sequence>
<accession>A0A419V6E7</accession>
<dbReference type="EC" id="2.7.7.6" evidence="2 10"/>
<dbReference type="OrthoDB" id="9815459at2"/>
<dbReference type="Gene3D" id="3.90.940.10">
    <property type="match status" value="1"/>
</dbReference>
<keyword evidence="6 10" id="KW-0548">Nucleotidyltransferase</keyword>
<comment type="similarity">
    <text evidence="1 10">Belongs to the RNA polymerase subunit omega family.</text>
</comment>
<dbReference type="RefSeq" id="WP_120192300.1">
    <property type="nucleotide sequence ID" value="NZ_RAPK01000007.1"/>
</dbReference>
<dbReference type="HAMAP" id="MF_00366">
    <property type="entry name" value="RNApol_bact_RpoZ"/>
    <property type="match status" value="1"/>
</dbReference>
<evidence type="ECO:0000256" key="2">
    <source>
        <dbReference type="ARBA" id="ARBA00012418"/>
    </source>
</evidence>
<dbReference type="GO" id="GO:0006351">
    <property type="term" value="P:DNA-templated transcription"/>
    <property type="evidence" value="ECO:0007669"/>
    <property type="project" value="UniProtKB-UniRule"/>
</dbReference>
<evidence type="ECO:0000256" key="7">
    <source>
        <dbReference type="ARBA" id="ARBA00023163"/>
    </source>
</evidence>
<evidence type="ECO:0000256" key="5">
    <source>
        <dbReference type="ARBA" id="ARBA00022679"/>
    </source>
</evidence>
<keyword evidence="4 10" id="KW-0240">DNA-directed RNA polymerase</keyword>
<evidence type="ECO:0000256" key="3">
    <source>
        <dbReference type="ARBA" id="ARBA00013725"/>
    </source>
</evidence>
<keyword evidence="7 10" id="KW-0804">Transcription</keyword>
<comment type="function">
    <text evidence="10">Promotes RNA polymerase assembly. Latches the N- and C-terminal regions of the beta' subunit thereby facilitating its interaction with the beta and alpha subunits.</text>
</comment>